<sequence>MGFSFAKADEKYKANFAQVARIYANLVFSK</sequence>
<protein>
    <submittedName>
        <fullName evidence="1">Uncharacterized protein</fullName>
    </submittedName>
</protein>
<gene>
    <name evidence="1" type="ORF">LDD865_1255</name>
</gene>
<organism evidence="1 2">
    <name type="scientific">Lactobacillus delbrueckii subsp. delbrueckii</name>
    <dbReference type="NCBI Taxonomy" id="83684"/>
    <lineage>
        <taxon>Bacteria</taxon>
        <taxon>Bacillati</taxon>
        <taxon>Bacillota</taxon>
        <taxon>Bacilli</taxon>
        <taxon>Lactobacillales</taxon>
        <taxon>Lactobacillaceae</taxon>
        <taxon>Lactobacillus</taxon>
    </lineage>
</organism>
<proteinExistence type="predicted"/>
<dbReference type="Proteomes" id="UP001295440">
    <property type="component" value="Chromosome"/>
</dbReference>
<dbReference type="AlphaFoldDB" id="A0AAU9R1Y0"/>
<name>A0AAU9R1Y0_9LACO</name>
<evidence type="ECO:0000313" key="2">
    <source>
        <dbReference type="Proteomes" id="UP001295440"/>
    </source>
</evidence>
<dbReference type="EMBL" id="OV915080">
    <property type="protein sequence ID" value="CAH1706412.1"/>
    <property type="molecule type" value="Genomic_DNA"/>
</dbReference>
<evidence type="ECO:0000313" key="1">
    <source>
        <dbReference type="EMBL" id="CAH1706412.1"/>
    </source>
</evidence>
<reference evidence="1" key="1">
    <citation type="submission" date="2022-02" db="EMBL/GenBank/DDBJ databases">
        <authorList>
            <person name="Deutsch MARIE S."/>
        </authorList>
    </citation>
    <scope>NUCLEOTIDE SEQUENCE</scope>
    <source>
        <strain evidence="1">CIRM-BIA865</strain>
    </source>
</reference>
<accession>A0AAU9R1Y0</accession>